<evidence type="ECO:0000259" key="8">
    <source>
        <dbReference type="Pfam" id="PF02687"/>
    </source>
</evidence>
<feature type="transmembrane region" description="Helical" evidence="7">
    <location>
        <begin position="115"/>
        <end position="142"/>
    </location>
</feature>
<name>A0A1H1VNS7_9MICO</name>
<keyword evidence="5 7" id="KW-0472">Membrane</keyword>
<organism evidence="9 10">
    <name type="scientific">Microterricola viridarii</name>
    <dbReference type="NCBI Taxonomy" id="412690"/>
    <lineage>
        <taxon>Bacteria</taxon>
        <taxon>Bacillati</taxon>
        <taxon>Actinomycetota</taxon>
        <taxon>Actinomycetes</taxon>
        <taxon>Micrococcales</taxon>
        <taxon>Microbacteriaceae</taxon>
        <taxon>Microterricola</taxon>
    </lineage>
</organism>
<accession>A0A1H1VNS7</accession>
<comment type="subcellular location">
    <subcellularLocation>
        <location evidence="1">Cell membrane</location>
        <topology evidence="1">Multi-pass membrane protein</topology>
    </subcellularLocation>
</comment>
<gene>
    <name evidence="9" type="ORF">SAMN04489834_2320</name>
</gene>
<keyword evidence="3 7" id="KW-0812">Transmembrane</keyword>
<feature type="transmembrane region" description="Helical" evidence="7">
    <location>
        <begin position="386"/>
        <end position="413"/>
    </location>
</feature>
<feature type="transmembrane region" description="Helical" evidence="7">
    <location>
        <begin position="291"/>
        <end position="309"/>
    </location>
</feature>
<feature type="transmembrane region" description="Helical" evidence="7">
    <location>
        <begin position="340"/>
        <end position="365"/>
    </location>
</feature>
<feature type="transmembrane region" description="Helical" evidence="7">
    <location>
        <begin position="207"/>
        <end position="229"/>
    </location>
</feature>
<evidence type="ECO:0000256" key="7">
    <source>
        <dbReference type="SAM" id="Phobius"/>
    </source>
</evidence>
<evidence type="ECO:0000256" key="4">
    <source>
        <dbReference type="ARBA" id="ARBA00022989"/>
    </source>
</evidence>
<dbReference type="OrthoDB" id="9780560at2"/>
<dbReference type="EMBL" id="LT629742">
    <property type="protein sequence ID" value="SDS86568.1"/>
    <property type="molecule type" value="Genomic_DNA"/>
</dbReference>
<evidence type="ECO:0000313" key="10">
    <source>
        <dbReference type="Proteomes" id="UP000181956"/>
    </source>
</evidence>
<feature type="transmembrane region" description="Helical" evidence="7">
    <location>
        <begin position="433"/>
        <end position="453"/>
    </location>
</feature>
<sequence>MAGPLSSHNFSAQARDHASTLTVAALGSAFGVVLLQATGIIATSVESDVVGESDSVRLALSIVTTVFTVIAFYVGAIVTANTFSTIIAGRVRQIALLRLIGAQARTVRRAVATEGLLVGALGAVLGLAVGMGITLGTVALGIRSGWLPALEYTLLDPIVAVPVVVVALVTWAAAWVGSRRVVTVSPMEAVGAAAETRNVGGRRTARTVFSLLLVLGGLALLALGVIVGLSFVGGLLIAFCGGLASFTGIILGAHLVMPPVLRLVGRLFGSAPTARLAAENAVRFPERSSRATIGLVIGVTLVVMFAVTMESYRAMMLESFADRPELAAAIDQSVTLTTSIFLGLVGFSAVIAAVGMVNNLSLSVLQRTRELGLLRALGFTGRQVRGMILAESAQMSIAAVGLGLVLGVFYGWAGAQSLLGSINHELMAPALPWPLIAATLAGGAVLAVVASIAPARRATTVSPVLALSVD</sequence>
<dbReference type="Pfam" id="PF02687">
    <property type="entry name" value="FtsX"/>
    <property type="match status" value="2"/>
</dbReference>
<evidence type="ECO:0000256" key="1">
    <source>
        <dbReference type="ARBA" id="ARBA00004651"/>
    </source>
</evidence>
<dbReference type="Proteomes" id="UP000181956">
    <property type="component" value="Chromosome I"/>
</dbReference>
<dbReference type="GO" id="GO:0022857">
    <property type="term" value="F:transmembrane transporter activity"/>
    <property type="evidence" value="ECO:0007669"/>
    <property type="project" value="TreeGrafter"/>
</dbReference>
<dbReference type="GO" id="GO:0005886">
    <property type="term" value="C:plasma membrane"/>
    <property type="evidence" value="ECO:0007669"/>
    <property type="project" value="UniProtKB-SubCell"/>
</dbReference>
<dbReference type="InterPro" id="IPR050250">
    <property type="entry name" value="Macrolide_Exporter_MacB"/>
</dbReference>
<evidence type="ECO:0000256" key="5">
    <source>
        <dbReference type="ARBA" id="ARBA00023136"/>
    </source>
</evidence>
<keyword evidence="2" id="KW-1003">Cell membrane</keyword>
<evidence type="ECO:0000256" key="6">
    <source>
        <dbReference type="ARBA" id="ARBA00038076"/>
    </source>
</evidence>
<dbReference type="STRING" id="412690.SAMN04489834_2320"/>
<reference evidence="10" key="1">
    <citation type="submission" date="2016-10" db="EMBL/GenBank/DDBJ databases">
        <authorList>
            <person name="Varghese N."/>
            <person name="Submissions S."/>
        </authorList>
    </citation>
    <scope>NUCLEOTIDE SEQUENCE [LARGE SCALE GENOMIC DNA]</scope>
    <source>
        <strain evidence="10">DSM 21772</strain>
    </source>
</reference>
<evidence type="ECO:0000256" key="2">
    <source>
        <dbReference type="ARBA" id="ARBA00022475"/>
    </source>
</evidence>
<feature type="transmembrane region" description="Helical" evidence="7">
    <location>
        <begin position="62"/>
        <end position="88"/>
    </location>
</feature>
<feature type="domain" description="ABC3 transporter permease C-terminal" evidence="8">
    <location>
        <begin position="344"/>
        <end position="463"/>
    </location>
</feature>
<keyword evidence="4 7" id="KW-1133">Transmembrane helix</keyword>
<feature type="transmembrane region" description="Helical" evidence="7">
    <location>
        <begin position="235"/>
        <end position="257"/>
    </location>
</feature>
<comment type="similarity">
    <text evidence="6">Belongs to the ABC-4 integral membrane protein family.</text>
</comment>
<proteinExistence type="inferred from homology"/>
<feature type="transmembrane region" description="Helical" evidence="7">
    <location>
        <begin position="154"/>
        <end position="177"/>
    </location>
</feature>
<dbReference type="PANTHER" id="PTHR30572:SF4">
    <property type="entry name" value="ABC TRANSPORTER PERMEASE YTRF"/>
    <property type="match status" value="1"/>
</dbReference>
<dbReference type="AlphaFoldDB" id="A0A1H1VNS7"/>
<protein>
    <submittedName>
        <fullName evidence="9">Putative ABC transport system permease protein</fullName>
    </submittedName>
</protein>
<keyword evidence="10" id="KW-1185">Reference proteome</keyword>
<evidence type="ECO:0000313" key="9">
    <source>
        <dbReference type="EMBL" id="SDS86568.1"/>
    </source>
</evidence>
<dbReference type="PANTHER" id="PTHR30572">
    <property type="entry name" value="MEMBRANE COMPONENT OF TRANSPORTER-RELATED"/>
    <property type="match status" value="1"/>
</dbReference>
<dbReference type="RefSeq" id="WP_083364178.1">
    <property type="nucleotide sequence ID" value="NZ_LT629742.1"/>
</dbReference>
<feature type="transmembrane region" description="Helical" evidence="7">
    <location>
        <begin position="21"/>
        <end position="42"/>
    </location>
</feature>
<feature type="domain" description="ABC3 transporter permease C-terminal" evidence="8">
    <location>
        <begin position="66"/>
        <end position="186"/>
    </location>
</feature>
<dbReference type="InterPro" id="IPR003838">
    <property type="entry name" value="ABC3_permease_C"/>
</dbReference>
<evidence type="ECO:0000256" key="3">
    <source>
        <dbReference type="ARBA" id="ARBA00022692"/>
    </source>
</evidence>